<sequence length="421" mass="45112">MTHLSDPLVLANGTVLANRIVKAAMEENLAGPGQEPGPALLRLYSAWAGGGAGLLITGHVMIDARALAQPADVVLDRDSDLSAFRAWSSAARSGGARVWMQINHPGRVVQKDLAPVTWSASDVRVDLGGLSTMFGTPRPMTEDDIAETIDRFATTAALAEQAGFDGVEIHAAHGYLISQFLSPLTNRRDDRWGGSLENRARLLIEVVRAVRARVAPEFAVAVKLNSADFQRGGFDVDDARQVIGMLGEQAVDLVELSGGSIESLATSGHAADGRTLAREAYFLDFARDLIQHATMPIMVTGGIRRRSVAQTVLDSGAALVGVATAFGVSTSAAKHWLAGHEGDVPYPVVRIRDKALASAARQAVIHRHFRCPAPHGSRRPAMPSTVALLFDLAHRSAARRRYKLWRSARAGGSHPETTKPW</sequence>
<evidence type="ECO:0000256" key="1">
    <source>
        <dbReference type="ARBA" id="ARBA00022630"/>
    </source>
</evidence>
<gene>
    <name evidence="4" type="ORF">D7I47_13910</name>
</gene>
<dbReference type="Proteomes" id="UP000278886">
    <property type="component" value="Chromosome"/>
</dbReference>
<keyword evidence="1" id="KW-0285">Flavoprotein</keyword>
<evidence type="ECO:0000256" key="2">
    <source>
        <dbReference type="ARBA" id="ARBA00023002"/>
    </source>
</evidence>
<protein>
    <submittedName>
        <fullName evidence="4">NADH:flavin oxidoreductase/NADH oxidase family protein</fullName>
    </submittedName>
</protein>
<evidence type="ECO:0000259" key="3">
    <source>
        <dbReference type="Pfam" id="PF00724"/>
    </source>
</evidence>
<dbReference type="Gene3D" id="3.20.20.70">
    <property type="entry name" value="Aldolase class I"/>
    <property type="match status" value="1"/>
</dbReference>
<feature type="domain" description="NADH:flavin oxidoreductase/NADH oxidase N-terminal" evidence="3">
    <location>
        <begin position="6"/>
        <end position="325"/>
    </location>
</feature>
<organism evidence="4 5">
    <name type="scientific">Protaetiibacter intestinalis</name>
    <dbReference type="NCBI Taxonomy" id="2419774"/>
    <lineage>
        <taxon>Bacteria</taxon>
        <taxon>Bacillati</taxon>
        <taxon>Actinomycetota</taxon>
        <taxon>Actinomycetes</taxon>
        <taxon>Micrococcales</taxon>
        <taxon>Microbacteriaceae</taxon>
        <taxon>Protaetiibacter</taxon>
    </lineage>
</organism>
<dbReference type="RefSeq" id="WP_120763613.1">
    <property type="nucleotide sequence ID" value="NZ_CP032630.1"/>
</dbReference>
<dbReference type="InterPro" id="IPR013785">
    <property type="entry name" value="Aldolase_TIM"/>
</dbReference>
<dbReference type="OrthoDB" id="3169239at2"/>
<accession>A0A387B669</accession>
<name>A0A387B669_9MICO</name>
<dbReference type="SUPFAM" id="SSF51395">
    <property type="entry name" value="FMN-linked oxidoreductases"/>
    <property type="match status" value="1"/>
</dbReference>
<dbReference type="KEGG" id="lyd:D7I47_13910"/>
<dbReference type="PANTHER" id="PTHR43656:SF2">
    <property type="entry name" value="BINDING OXIDOREDUCTASE, PUTATIVE (AFU_ORTHOLOGUE AFUA_2G08260)-RELATED"/>
    <property type="match status" value="1"/>
</dbReference>
<dbReference type="GO" id="GO:0010181">
    <property type="term" value="F:FMN binding"/>
    <property type="evidence" value="ECO:0007669"/>
    <property type="project" value="InterPro"/>
</dbReference>
<dbReference type="Pfam" id="PF00724">
    <property type="entry name" value="Oxidored_FMN"/>
    <property type="match status" value="1"/>
</dbReference>
<proteinExistence type="predicted"/>
<dbReference type="InterPro" id="IPR051799">
    <property type="entry name" value="NADH_flavin_oxidoreductase"/>
</dbReference>
<keyword evidence="2" id="KW-0560">Oxidoreductase</keyword>
<keyword evidence="5" id="KW-1185">Reference proteome</keyword>
<dbReference type="InterPro" id="IPR001155">
    <property type="entry name" value="OxRdtase_FMN_N"/>
</dbReference>
<dbReference type="CDD" id="cd04733">
    <property type="entry name" value="OYE_like_2_FMN"/>
    <property type="match status" value="1"/>
</dbReference>
<dbReference type="PANTHER" id="PTHR43656">
    <property type="entry name" value="BINDING OXIDOREDUCTASE, PUTATIVE (AFU_ORTHOLOGUE AFUA_2G08260)-RELATED"/>
    <property type="match status" value="1"/>
</dbReference>
<dbReference type="EMBL" id="CP032630">
    <property type="protein sequence ID" value="AYF99244.1"/>
    <property type="molecule type" value="Genomic_DNA"/>
</dbReference>
<evidence type="ECO:0000313" key="5">
    <source>
        <dbReference type="Proteomes" id="UP000278886"/>
    </source>
</evidence>
<evidence type="ECO:0000313" key="4">
    <source>
        <dbReference type="EMBL" id="AYF99244.1"/>
    </source>
</evidence>
<reference evidence="5" key="1">
    <citation type="submission" date="2018-09" db="EMBL/GenBank/DDBJ databases">
        <title>Genome sequencing of strain 2DFWR-13.</title>
        <authorList>
            <person name="Heo J."/>
            <person name="Kim S.-J."/>
            <person name="Kwon S.-W."/>
        </authorList>
    </citation>
    <scope>NUCLEOTIDE SEQUENCE [LARGE SCALE GENOMIC DNA]</scope>
    <source>
        <strain evidence="5">2DFWR-13</strain>
    </source>
</reference>
<dbReference type="AlphaFoldDB" id="A0A387B669"/>
<dbReference type="GO" id="GO:0016491">
    <property type="term" value="F:oxidoreductase activity"/>
    <property type="evidence" value="ECO:0007669"/>
    <property type="project" value="UniProtKB-KW"/>
</dbReference>